<proteinExistence type="predicted"/>
<feature type="transmembrane region" description="Helical" evidence="2">
    <location>
        <begin position="237"/>
        <end position="259"/>
    </location>
</feature>
<keyword evidence="2" id="KW-0812">Transmembrane</keyword>
<evidence type="ECO:0000256" key="1">
    <source>
        <dbReference type="SAM" id="MobiDB-lite"/>
    </source>
</evidence>
<feature type="transmembrane region" description="Helical" evidence="2">
    <location>
        <begin position="119"/>
        <end position="138"/>
    </location>
</feature>
<accession>A0A8K0QXJ5</accession>
<feature type="region of interest" description="Disordered" evidence="1">
    <location>
        <begin position="1"/>
        <end position="97"/>
    </location>
</feature>
<dbReference type="OrthoDB" id="3254104at2759"/>
<evidence type="ECO:0000313" key="4">
    <source>
        <dbReference type="Proteomes" id="UP000813461"/>
    </source>
</evidence>
<feature type="transmembrane region" description="Helical" evidence="2">
    <location>
        <begin position="171"/>
        <end position="191"/>
    </location>
</feature>
<keyword evidence="2" id="KW-0472">Membrane</keyword>
<organism evidence="3 4">
    <name type="scientific">Paraphoma chrysanthemicola</name>
    <dbReference type="NCBI Taxonomy" id="798071"/>
    <lineage>
        <taxon>Eukaryota</taxon>
        <taxon>Fungi</taxon>
        <taxon>Dikarya</taxon>
        <taxon>Ascomycota</taxon>
        <taxon>Pezizomycotina</taxon>
        <taxon>Dothideomycetes</taxon>
        <taxon>Pleosporomycetidae</taxon>
        <taxon>Pleosporales</taxon>
        <taxon>Pleosporineae</taxon>
        <taxon>Phaeosphaeriaceae</taxon>
        <taxon>Paraphoma</taxon>
    </lineage>
</organism>
<feature type="compositionally biased region" description="Polar residues" evidence="1">
    <location>
        <begin position="74"/>
        <end position="84"/>
    </location>
</feature>
<dbReference type="EMBL" id="JAGMVJ010000019">
    <property type="protein sequence ID" value="KAH7076259.1"/>
    <property type="molecule type" value="Genomic_DNA"/>
</dbReference>
<sequence length="298" mass="33431">MHFPALSRNKDASTLPTVEESRPSATSSRSIDEKRKDSGATPVAKPLPTRTASTRIQEPMRTPSHASHKPNVQRGASTRSTASHRNSKKFERPGLQRRRTTARTRYIDMLLGLDDVSPLHNFLASLSVWILLAGYIVFPATFTKLQNEDLDAKADTNLKQKALKTVRNVPLLYIAAFACGLGVMGCLWLWWKHRKNYVWVINRIFLPALLNSIAGLISTIVNIYSAQDGQYSVTAKITVIVTSACSVVAAALFLLYNTVMLKLVKRRHEREVREAERWDDGNEVVIDRERGVYTSRGV</sequence>
<comment type="caution">
    <text evidence="3">The sequence shown here is derived from an EMBL/GenBank/DDBJ whole genome shotgun (WGS) entry which is preliminary data.</text>
</comment>
<reference evidence="3" key="1">
    <citation type="journal article" date="2021" name="Nat. Commun.">
        <title>Genetic determinants of endophytism in the Arabidopsis root mycobiome.</title>
        <authorList>
            <person name="Mesny F."/>
            <person name="Miyauchi S."/>
            <person name="Thiergart T."/>
            <person name="Pickel B."/>
            <person name="Atanasova L."/>
            <person name="Karlsson M."/>
            <person name="Huettel B."/>
            <person name="Barry K.W."/>
            <person name="Haridas S."/>
            <person name="Chen C."/>
            <person name="Bauer D."/>
            <person name="Andreopoulos W."/>
            <person name="Pangilinan J."/>
            <person name="LaButti K."/>
            <person name="Riley R."/>
            <person name="Lipzen A."/>
            <person name="Clum A."/>
            <person name="Drula E."/>
            <person name="Henrissat B."/>
            <person name="Kohler A."/>
            <person name="Grigoriev I.V."/>
            <person name="Martin F.M."/>
            <person name="Hacquard S."/>
        </authorList>
    </citation>
    <scope>NUCLEOTIDE SEQUENCE</scope>
    <source>
        <strain evidence="3">MPI-SDFR-AT-0120</strain>
    </source>
</reference>
<dbReference type="Proteomes" id="UP000813461">
    <property type="component" value="Unassembled WGS sequence"/>
</dbReference>
<keyword evidence="4" id="KW-1185">Reference proteome</keyword>
<protein>
    <submittedName>
        <fullName evidence="3">Uncharacterized protein</fullName>
    </submittedName>
</protein>
<dbReference type="AlphaFoldDB" id="A0A8K0QXJ5"/>
<feature type="transmembrane region" description="Helical" evidence="2">
    <location>
        <begin position="203"/>
        <end position="225"/>
    </location>
</feature>
<name>A0A8K0QXJ5_9PLEO</name>
<evidence type="ECO:0000313" key="3">
    <source>
        <dbReference type="EMBL" id="KAH7076259.1"/>
    </source>
</evidence>
<keyword evidence="2" id="KW-1133">Transmembrane helix</keyword>
<gene>
    <name evidence="3" type="ORF">FB567DRAFT_156858</name>
</gene>
<evidence type="ECO:0000256" key="2">
    <source>
        <dbReference type="SAM" id="Phobius"/>
    </source>
</evidence>